<protein>
    <recommendedName>
        <fullName evidence="6">Late embryogenesis abundant protein LEA-2 subgroup domain-containing protein</fullName>
    </recommendedName>
</protein>
<gene>
    <name evidence="7" type="ORF">ILEXP_LOCUS46796</name>
</gene>
<dbReference type="Proteomes" id="UP001642360">
    <property type="component" value="Unassembled WGS sequence"/>
</dbReference>
<keyword evidence="3 5" id="KW-1133">Transmembrane helix</keyword>
<proteinExistence type="predicted"/>
<evidence type="ECO:0000256" key="3">
    <source>
        <dbReference type="ARBA" id="ARBA00022989"/>
    </source>
</evidence>
<dbReference type="EMBL" id="CAUOFW020006946">
    <property type="protein sequence ID" value="CAK9176928.1"/>
    <property type="molecule type" value="Genomic_DNA"/>
</dbReference>
<accession>A0ABC8U9Y6</accession>
<evidence type="ECO:0000259" key="6">
    <source>
        <dbReference type="Pfam" id="PF03168"/>
    </source>
</evidence>
<dbReference type="GO" id="GO:0016020">
    <property type="term" value="C:membrane"/>
    <property type="evidence" value="ECO:0007669"/>
    <property type="project" value="UniProtKB-SubCell"/>
</dbReference>
<name>A0ABC8U9Y6_9AQUA</name>
<feature type="transmembrane region" description="Helical" evidence="5">
    <location>
        <begin position="24"/>
        <end position="47"/>
    </location>
</feature>
<organism evidence="7 8">
    <name type="scientific">Ilex paraguariensis</name>
    <name type="common">yerba mate</name>
    <dbReference type="NCBI Taxonomy" id="185542"/>
    <lineage>
        <taxon>Eukaryota</taxon>
        <taxon>Viridiplantae</taxon>
        <taxon>Streptophyta</taxon>
        <taxon>Embryophyta</taxon>
        <taxon>Tracheophyta</taxon>
        <taxon>Spermatophyta</taxon>
        <taxon>Magnoliopsida</taxon>
        <taxon>eudicotyledons</taxon>
        <taxon>Gunneridae</taxon>
        <taxon>Pentapetalae</taxon>
        <taxon>asterids</taxon>
        <taxon>campanulids</taxon>
        <taxon>Aquifoliales</taxon>
        <taxon>Aquifoliaceae</taxon>
        <taxon>Ilex</taxon>
    </lineage>
</organism>
<keyword evidence="2 5" id="KW-0812">Transmembrane</keyword>
<evidence type="ECO:0000313" key="8">
    <source>
        <dbReference type="Proteomes" id="UP001642360"/>
    </source>
</evidence>
<dbReference type="SUPFAM" id="SSF117070">
    <property type="entry name" value="LEA14-like"/>
    <property type="match status" value="1"/>
</dbReference>
<dbReference type="Pfam" id="PF03168">
    <property type="entry name" value="LEA_2"/>
    <property type="match status" value="1"/>
</dbReference>
<evidence type="ECO:0000313" key="7">
    <source>
        <dbReference type="EMBL" id="CAK9176928.1"/>
    </source>
</evidence>
<feature type="domain" description="Late embryogenesis abundant protein LEA-2 subgroup" evidence="6">
    <location>
        <begin position="82"/>
        <end position="181"/>
    </location>
</feature>
<dbReference type="AlphaFoldDB" id="A0ABC8U9Y6"/>
<evidence type="ECO:0000256" key="4">
    <source>
        <dbReference type="ARBA" id="ARBA00023136"/>
    </source>
</evidence>
<reference evidence="7 8" key="1">
    <citation type="submission" date="2024-02" db="EMBL/GenBank/DDBJ databases">
        <authorList>
            <person name="Vignale AGUSTIN F."/>
            <person name="Sosa J E."/>
            <person name="Modenutti C."/>
        </authorList>
    </citation>
    <scope>NUCLEOTIDE SEQUENCE [LARGE SCALE GENOMIC DNA]</scope>
</reference>
<comment type="caution">
    <text evidence="7">The sequence shown here is derived from an EMBL/GenBank/DDBJ whole genome shotgun (WGS) entry which is preliminary data.</text>
</comment>
<comment type="subcellular location">
    <subcellularLocation>
        <location evidence="1">Membrane</location>
        <topology evidence="1">Single-pass membrane protein</topology>
    </subcellularLocation>
</comment>
<keyword evidence="8" id="KW-1185">Reference proteome</keyword>
<dbReference type="PANTHER" id="PTHR31234">
    <property type="entry name" value="LATE EMBRYOGENESIS ABUNDANT (LEA) HYDROXYPROLINE-RICH GLYCOPROTEIN FAMILY"/>
    <property type="match status" value="1"/>
</dbReference>
<dbReference type="Gene3D" id="2.60.40.1820">
    <property type="match status" value="1"/>
</dbReference>
<dbReference type="InterPro" id="IPR004864">
    <property type="entry name" value="LEA_2"/>
</dbReference>
<dbReference type="InterPro" id="IPR044839">
    <property type="entry name" value="NDR1-like"/>
</dbReference>
<dbReference type="PANTHER" id="PTHR31234:SF65">
    <property type="entry name" value="LATE EMBRYOGENESIS ABUNDANT PROTEIN, LEA_2 SUBGROUP"/>
    <property type="match status" value="1"/>
</dbReference>
<evidence type="ECO:0000256" key="5">
    <source>
        <dbReference type="SAM" id="Phobius"/>
    </source>
</evidence>
<keyword evidence="4 5" id="KW-0472">Membrane</keyword>
<sequence>MKGHMTTGDQESAAALRRKRNLKCLALIVAGVILQAAVILVFVLTIMRIRNPKVRFSTVTVQNLRVNSSSSPSFSMKLNAQFTVKNTNFGHFKFQSSTATILYEGKPVGEAVIDKARARARSTKKLNITVGVNSEKETRNSQLSSDIKSGKITLTSQATLKGKVHLFKVIRKKKSAQMNCTMDVNTKTHAVENLHCK</sequence>
<evidence type="ECO:0000256" key="1">
    <source>
        <dbReference type="ARBA" id="ARBA00004167"/>
    </source>
</evidence>
<evidence type="ECO:0000256" key="2">
    <source>
        <dbReference type="ARBA" id="ARBA00022692"/>
    </source>
</evidence>